<evidence type="ECO:0000313" key="2">
    <source>
        <dbReference type="Proteomes" id="UP000018144"/>
    </source>
</evidence>
<proteinExistence type="predicted"/>
<organism evidence="1 2">
    <name type="scientific">Pyronema omphalodes (strain CBS 100304)</name>
    <name type="common">Pyronema confluens</name>
    <dbReference type="NCBI Taxonomy" id="1076935"/>
    <lineage>
        <taxon>Eukaryota</taxon>
        <taxon>Fungi</taxon>
        <taxon>Dikarya</taxon>
        <taxon>Ascomycota</taxon>
        <taxon>Pezizomycotina</taxon>
        <taxon>Pezizomycetes</taxon>
        <taxon>Pezizales</taxon>
        <taxon>Pyronemataceae</taxon>
        <taxon>Pyronema</taxon>
    </lineage>
</organism>
<gene>
    <name evidence="1" type="ORF">PCON_01773</name>
</gene>
<dbReference type="Proteomes" id="UP000018144">
    <property type="component" value="Unassembled WGS sequence"/>
</dbReference>
<sequence length="238" mass="27056">MGQFVSKAISVERMLAEAKYSLDGEGPDAILKTKKDVYNQIVRYLDIEGYPTEADAELKEANISDLLLGEKEIVSVDSETGGAEDFVMMDLISVMERNFVLVIEAKWSSLGQAMEQCLLAMKDMRDNNGGGEVYGFVTTEDGWRMLRYDGKDFCLTRKIHPLFEGMDQDRVMDEGLFRSGGLYERRVEQWSHCGETIEGNWTAMVEASGFPWLGEEQGWIVDCLYLYFFFNFSAGRIM</sequence>
<dbReference type="EMBL" id="HF935197">
    <property type="protein sequence ID" value="CCX04283.1"/>
    <property type="molecule type" value="Genomic_DNA"/>
</dbReference>
<name>U4KTR4_PYROM</name>
<keyword evidence="2" id="KW-1185">Reference proteome</keyword>
<reference evidence="1 2" key="1">
    <citation type="journal article" date="2013" name="PLoS Genet.">
        <title>The genome and development-dependent transcriptomes of Pyronema confluens: a window into fungal evolution.</title>
        <authorList>
            <person name="Traeger S."/>
            <person name="Altegoer F."/>
            <person name="Freitag M."/>
            <person name="Gabaldon T."/>
            <person name="Kempken F."/>
            <person name="Kumar A."/>
            <person name="Marcet-Houben M."/>
            <person name="Poggeler S."/>
            <person name="Stajich J.E."/>
            <person name="Nowrousian M."/>
        </authorList>
    </citation>
    <scope>NUCLEOTIDE SEQUENCE [LARGE SCALE GENOMIC DNA]</scope>
    <source>
        <strain evidence="2">CBS 100304</strain>
        <tissue evidence="1">Vegetative mycelium</tissue>
    </source>
</reference>
<evidence type="ECO:0000313" key="1">
    <source>
        <dbReference type="EMBL" id="CCX04283.1"/>
    </source>
</evidence>
<accession>U4KTR4</accession>
<protein>
    <submittedName>
        <fullName evidence="1">Uncharacterized protein</fullName>
    </submittedName>
</protein>
<dbReference type="AlphaFoldDB" id="U4KTR4"/>
<dbReference type="OrthoDB" id="5355583at2759"/>